<dbReference type="KEGG" id="msp:Mspyr1_44360"/>
<keyword evidence="3" id="KW-0812">Transmembrane</keyword>
<keyword evidence="3" id="KW-0472">Membrane</keyword>
<keyword evidence="2" id="KW-0804">Transcription</keyword>
<feature type="transmembrane region" description="Helical" evidence="3">
    <location>
        <begin position="93"/>
        <end position="113"/>
    </location>
</feature>
<evidence type="ECO:0000256" key="3">
    <source>
        <dbReference type="SAM" id="Phobius"/>
    </source>
</evidence>
<keyword evidence="3" id="KW-1133">Transmembrane helix</keyword>
<evidence type="ECO:0000256" key="2">
    <source>
        <dbReference type="ARBA" id="ARBA00023163"/>
    </source>
</evidence>
<gene>
    <name evidence="5" type="ordered locus">Mspyr1_44360</name>
</gene>
<evidence type="ECO:0000259" key="4">
    <source>
        <dbReference type="Pfam" id="PF13490"/>
    </source>
</evidence>
<proteinExistence type="predicted"/>
<accession>E6TE83</accession>
<keyword evidence="6" id="KW-1185">Reference proteome</keyword>
<dbReference type="Proteomes" id="UP000008916">
    <property type="component" value="Chromosome"/>
</dbReference>
<dbReference type="InterPro" id="IPR041916">
    <property type="entry name" value="Anti_sigma_zinc_sf"/>
</dbReference>
<dbReference type="HOGENOM" id="CLU_056526_1_0_11"/>
<reference evidence="5 6" key="1">
    <citation type="journal article" date="2011" name="Stand. Genomic Sci.">
        <title>Complete genome sequence of Mycobacterium sp. strain (Spyr1) and reclassification to Mycobacterium gilvum Spyr1.</title>
        <authorList>
            <person name="Kallimanis A."/>
            <person name="Karabika E."/>
            <person name="Mavromatis K."/>
            <person name="Lapidus A."/>
            <person name="Labutti K.M."/>
            <person name="Liolios K."/>
            <person name="Ivanova N."/>
            <person name="Goodwin L."/>
            <person name="Woyke T."/>
            <person name="Velentzas A.D."/>
            <person name="Perisynakis A."/>
            <person name="Ouzounis C.C."/>
            <person name="Kyrpides N.C."/>
            <person name="Koukkou A.I."/>
            <person name="Drainas C."/>
        </authorList>
    </citation>
    <scope>NUCLEOTIDE SEQUENCE [LARGE SCALE GENOMIC DNA]</scope>
    <source>
        <strain evidence="6">DSM 45189 / LMG 24558 / Spyr1</strain>
    </source>
</reference>
<feature type="domain" description="Putative zinc-finger" evidence="4">
    <location>
        <begin position="13"/>
        <end position="38"/>
    </location>
</feature>
<dbReference type="EMBL" id="CP002385">
    <property type="protein sequence ID" value="ADU00992.1"/>
    <property type="molecule type" value="Genomic_DNA"/>
</dbReference>
<protein>
    <recommendedName>
        <fullName evidence="4">Putative zinc-finger domain-containing protein</fullName>
    </recommendedName>
</protein>
<evidence type="ECO:0000313" key="5">
    <source>
        <dbReference type="EMBL" id="ADU00992.1"/>
    </source>
</evidence>
<dbReference type="InterPro" id="IPR027383">
    <property type="entry name" value="Znf_put"/>
</dbReference>
<dbReference type="RefSeq" id="WP_013472697.1">
    <property type="nucleotide sequence ID" value="NC_014814.1"/>
</dbReference>
<evidence type="ECO:0000256" key="1">
    <source>
        <dbReference type="ARBA" id="ARBA00023015"/>
    </source>
</evidence>
<sequence>MTSADHYRTWDAAYVLGALSTDDRREYEGHLSGCGGCRSAVAELDGMPGLLSLLALDEVIALDHEQPAPPLRPEVLTSVIDRMGARRRRARRATVWAVAVAAALLALAIVLAVRPAIFGSDGGGEQTAPMQNMAKVSETPINASIALTGYGWGTRIDMACSYGDWGQNPRGTPPQNLGMVVIGHDGSRSQIATWLGLSGATALPSGTTPMQVNEIRAVQLVSASDGEVLLEKQW</sequence>
<dbReference type="AlphaFoldDB" id="E6TE83"/>
<dbReference type="Pfam" id="PF13490">
    <property type="entry name" value="zf-HC2"/>
    <property type="match status" value="1"/>
</dbReference>
<name>E6TE83_MYCSR</name>
<dbReference type="Gene3D" id="1.10.10.1320">
    <property type="entry name" value="Anti-sigma factor, zinc-finger domain"/>
    <property type="match status" value="1"/>
</dbReference>
<evidence type="ECO:0000313" key="6">
    <source>
        <dbReference type="Proteomes" id="UP000008916"/>
    </source>
</evidence>
<organism evidence="5 6">
    <name type="scientific">Mycolicibacterium gilvum (strain DSM 45189 / LMG 24558 / Spyr1)</name>
    <name type="common">Mycobacterium gilvum</name>
    <dbReference type="NCBI Taxonomy" id="278137"/>
    <lineage>
        <taxon>Bacteria</taxon>
        <taxon>Bacillati</taxon>
        <taxon>Actinomycetota</taxon>
        <taxon>Actinomycetes</taxon>
        <taxon>Mycobacteriales</taxon>
        <taxon>Mycobacteriaceae</taxon>
        <taxon>Mycolicibacterium</taxon>
    </lineage>
</organism>
<keyword evidence="1" id="KW-0805">Transcription regulation</keyword>